<dbReference type="EMBL" id="UINC01020556">
    <property type="protein sequence ID" value="SVA86204.1"/>
    <property type="molecule type" value="Genomic_DNA"/>
</dbReference>
<keyword evidence="2" id="KW-0489">Methyltransferase</keyword>
<dbReference type="PANTHER" id="PTHR46429:SF1">
    <property type="entry name" value="23S RRNA (GUANOSINE-2'-O-)-METHYLTRANSFERASE RLMB"/>
    <property type="match status" value="1"/>
</dbReference>
<dbReference type="InterPro" id="IPR004441">
    <property type="entry name" value="rRNA_MeTrfase_TrmH"/>
</dbReference>
<dbReference type="GO" id="GO:0032259">
    <property type="term" value="P:methylation"/>
    <property type="evidence" value="ECO:0007669"/>
    <property type="project" value="UniProtKB-KW"/>
</dbReference>
<dbReference type="FunFam" id="3.40.1280.10:FF:000008">
    <property type="entry name" value="Group 3 RNA methyltransferase TrmH"/>
    <property type="match status" value="1"/>
</dbReference>
<feature type="non-terminal residue" evidence="5">
    <location>
        <position position="222"/>
    </location>
</feature>
<dbReference type="InterPro" id="IPR029028">
    <property type="entry name" value="Alpha/beta_knot_MTases"/>
</dbReference>
<accession>A0A381ZAQ3</accession>
<dbReference type="Pfam" id="PF00588">
    <property type="entry name" value="SpoU_methylase"/>
    <property type="match status" value="1"/>
</dbReference>
<dbReference type="InterPro" id="IPR029064">
    <property type="entry name" value="Ribosomal_eL30-like_sf"/>
</dbReference>
<evidence type="ECO:0000313" key="5">
    <source>
        <dbReference type="EMBL" id="SVA86204.1"/>
    </source>
</evidence>
<dbReference type="AlphaFoldDB" id="A0A381ZAQ3"/>
<dbReference type="Gene3D" id="3.40.1280.10">
    <property type="match status" value="1"/>
</dbReference>
<keyword evidence="3" id="KW-0808">Transferase</keyword>
<dbReference type="InterPro" id="IPR013123">
    <property type="entry name" value="SpoU_subst-bd"/>
</dbReference>
<evidence type="ECO:0000256" key="3">
    <source>
        <dbReference type="ARBA" id="ARBA00022679"/>
    </source>
</evidence>
<dbReference type="GO" id="GO:0006396">
    <property type="term" value="P:RNA processing"/>
    <property type="evidence" value="ECO:0007669"/>
    <property type="project" value="InterPro"/>
</dbReference>
<name>A0A381ZAQ3_9ZZZZ</name>
<evidence type="ECO:0000256" key="1">
    <source>
        <dbReference type="ARBA" id="ARBA00007228"/>
    </source>
</evidence>
<dbReference type="SMART" id="SM00967">
    <property type="entry name" value="SpoU_sub_bind"/>
    <property type="match status" value="1"/>
</dbReference>
<gene>
    <name evidence="5" type="ORF">METZ01_LOCUS139058</name>
</gene>
<dbReference type="InterPro" id="IPR029026">
    <property type="entry name" value="tRNA_m1G_MTases_N"/>
</dbReference>
<dbReference type="GO" id="GO:0008173">
    <property type="term" value="F:RNA methyltransferase activity"/>
    <property type="evidence" value="ECO:0007669"/>
    <property type="project" value="InterPro"/>
</dbReference>
<dbReference type="SUPFAM" id="SSF75217">
    <property type="entry name" value="alpha/beta knot"/>
    <property type="match status" value="1"/>
</dbReference>
<dbReference type="InterPro" id="IPR001537">
    <property type="entry name" value="SpoU_MeTrfase"/>
</dbReference>
<reference evidence="5" key="1">
    <citation type="submission" date="2018-05" db="EMBL/GenBank/DDBJ databases">
        <authorList>
            <person name="Lanie J.A."/>
            <person name="Ng W.-L."/>
            <person name="Kazmierczak K.M."/>
            <person name="Andrzejewski T.M."/>
            <person name="Davidsen T.M."/>
            <person name="Wayne K.J."/>
            <person name="Tettelin H."/>
            <person name="Glass J.I."/>
            <person name="Rusch D."/>
            <person name="Podicherti R."/>
            <person name="Tsui H.-C.T."/>
            <person name="Winkler M.E."/>
        </authorList>
    </citation>
    <scope>NUCLEOTIDE SEQUENCE</scope>
</reference>
<dbReference type="Gene3D" id="3.30.1330.30">
    <property type="match status" value="1"/>
</dbReference>
<sequence length="222" mass="23814">MPHRSDEALLFGRNPVIAALRAERSINKILIAKGTTGQEIETITDLARKNGVVYQFVDRRQLDTLVRGSHQGVAAYGSERAYVEVADLLSVAETRGEPPFLMVLDGIQDPHNLGSIIRSADAAGAHGIVIPRRNAAGITPVVVKASAGAVDYMPVARIPNVKQTLDVLKSQGLWCIGLEPDGKDSFTQMDYGGPVAIVVGSEGKGIRPLVRRTCDSVVRLPI</sequence>
<dbReference type="GO" id="GO:0003723">
    <property type="term" value="F:RNA binding"/>
    <property type="evidence" value="ECO:0007669"/>
    <property type="project" value="InterPro"/>
</dbReference>
<dbReference type="NCBIfam" id="TIGR00186">
    <property type="entry name" value="rRNA_methyl_3"/>
    <property type="match status" value="1"/>
</dbReference>
<proteinExistence type="inferred from homology"/>
<comment type="similarity">
    <text evidence="1">Belongs to the class IV-like SAM-binding methyltransferase superfamily. RNA methyltransferase TrmH family.</text>
</comment>
<dbReference type="GO" id="GO:0005829">
    <property type="term" value="C:cytosol"/>
    <property type="evidence" value="ECO:0007669"/>
    <property type="project" value="TreeGrafter"/>
</dbReference>
<protein>
    <recommendedName>
        <fullName evidence="4">RNA 2-O ribose methyltransferase substrate binding domain-containing protein</fullName>
    </recommendedName>
</protein>
<feature type="domain" description="RNA 2-O ribose methyltransferase substrate binding" evidence="4">
    <location>
        <begin position="9"/>
        <end position="83"/>
    </location>
</feature>
<evidence type="ECO:0000256" key="2">
    <source>
        <dbReference type="ARBA" id="ARBA00022603"/>
    </source>
</evidence>
<dbReference type="Pfam" id="PF08032">
    <property type="entry name" value="SpoU_sub_bind"/>
    <property type="match status" value="1"/>
</dbReference>
<dbReference type="SUPFAM" id="SSF55315">
    <property type="entry name" value="L30e-like"/>
    <property type="match status" value="1"/>
</dbReference>
<dbReference type="CDD" id="cd18103">
    <property type="entry name" value="SpoU-like_RlmB"/>
    <property type="match status" value="1"/>
</dbReference>
<evidence type="ECO:0000259" key="4">
    <source>
        <dbReference type="SMART" id="SM00967"/>
    </source>
</evidence>
<organism evidence="5">
    <name type="scientific">marine metagenome</name>
    <dbReference type="NCBI Taxonomy" id="408172"/>
    <lineage>
        <taxon>unclassified sequences</taxon>
        <taxon>metagenomes</taxon>
        <taxon>ecological metagenomes</taxon>
    </lineage>
</organism>
<dbReference type="PANTHER" id="PTHR46429">
    <property type="entry name" value="23S RRNA (GUANOSINE-2'-O-)-METHYLTRANSFERASE RLMB"/>
    <property type="match status" value="1"/>
</dbReference>